<evidence type="ECO:0000256" key="1">
    <source>
        <dbReference type="SAM" id="MobiDB-lite"/>
    </source>
</evidence>
<dbReference type="CDD" id="cd10911">
    <property type="entry name" value="PIN_LabA"/>
    <property type="match status" value="1"/>
</dbReference>
<sequence length="319" mass="36249">MLFNRSSSAKIGVYVDVANINRNGGYGMHYDVLREFACRDSAEALRLNAYVSFDPERSREDLNYRKGINGYFSVLREYGFKVIQKNVKWYEDEKGNRYGKANADLDMAVDALLQSQNLDRVVLVTGDGDFVQVVRALQNYGCRVEVIAFDHVSSELKREADMFVSGYLIPNLLPVRKSDNSPTWGEIGSVVRGYCYHYDEDKGFGFMRYMDHISPGLWITDSRNSDSPYSSVFFHGSNLPSTINPSILPSRDMLFEFRLEKSRTNKDPVAMNIRQASPRIEQVYPNQPAITQETDNQQEGYQPSSFEPSNGNKDISAIA</sequence>
<dbReference type="Proteomes" id="UP000236724">
    <property type="component" value="Unassembled WGS sequence"/>
</dbReference>
<name>A0A1H6FA06_9GAMM</name>
<dbReference type="InterPro" id="IPR047140">
    <property type="entry name" value="LabA"/>
</dbReference>
<feature type="region of interest" description="Disordered" evidence="1">
    <location>
        <begin position="282"/>
        <end position="319"/>
    </location>
</feature>
<dbReference type="Gene3D" id="3.40.50.1010">
    <property type="entry name" value="5'-nuclease"/>
    <property type="match status" value="1"/>
</dbReference>
<reference evidence="3 4" key="1">
    <citation type="submission" date="2016-10" db="EMBL/GenBank/DDBJ databases">
        <authorList>
            <person name="de Groot N.N."/>
        </authorList>
    </citation>
    <scope>NUCLEOTIDE SEQUENCE [LARGE SCALE GENOMIC DNA]</scope>
    <source>
        <strain evidence="3">MBHS1</strain>
    </source>
</reference>
<dbReference type="GO" id="GO:0004540">
    <property type="term" value="F:RNA nuclease activity"/>
    <property type="evidence" value="ECO:0007669"/>
    <property type="project" value="InterPro"/>
</dbReference>
<dbReference type="OrthoDB" id="5292197at2"/>
<evidence type="ECO:0000259" key="2">
    <source>
        <dbReference type="Pfam" id="PF01936"/>
    </source>
</evidence>
<dbReference type="InterPro" id="IPR021139">
    <property type="entry name" value="NYN"/>
</dbReference>
<feature type="compositionally biased region" description="Polar residues" evidence="1">
    <location>
        <begin position="284"/>
        <end position="313"/>
    </location>
</feature>
<evidence type="ECO:0000313" key="4">
    <source>
        <dbReference type="Proteomes" id="UP000236724"/>
    </source>
</evidence>
<gene>
    <name evidence="3" type="ORF">MBHS_02784</name>
</gene>
<evidence type="ECO:0000313" key="3">
    <source>
        <dbReference type="EMBL" id="SEH06918.1"/>
    </source>
</evidence>
<dbReference type="AlphaFoldDB" id="A0A1H6FA06"/>
<feature type="domain" description="NYN" evidence="2">
    <location>
        <begin position="10"/>
        <end position="165"/>
    </location>
</feature>
<protein>
    <submittedName>
        <fullName evidence="3">NYN domain protein</fullName>
    </submittedName>
</protein>
<dbReference type="PANTHER" id="PTHR35458:SF8">
    <property type="entry name" value="SLR0650 PROTEIN"/>
    <property type="match status" value="1"/>
</dbReference>
<dbReference type="RefSeq" id="WP_103920636.1">
    <property type="nucleotide sequence ID" value="NZ_FMSV02000511.1"/>
</dbReference>
<dbReference type="PANTHER" id="PTHR35458">
    <property type="entry name" value="SLR0755 PROTEIN"/>
    <property type="match status" value="1"/>
</dbReference>
<proteinExistence type="predicted"/>
<accession>A0A1H6FA06</accession>
<organism evidence="3 4">
    <name type="scientific">Candidatus Venteria ishoeyi</name>
    <dbReference type="NCBI Taxonomy" id="1899563"/>
    <lineage>
        <taxon>Bacteria</taxon>
        <taxon>Pseudomonadati</taxon>
        <taxon>Pseudomonadota</taxon>
        <taxon>Gammaproteobacteria</taxon>
        <taxon>Thiotrichales</taxon>
        <taxon>Thiotrichaceae</taxon>
        <taxon>Venteria</taxon>
    </lineage>
</organism>
<keyword evidence="4" id="KW-1185">Reference proteome</keyword>
<dbReference type="EMBL" id="FMSV02000511">
    <property type="protein sequence ID" value="SEH06918.1"/>
    <property type="molecule type" value="Genomic_DNA"/>
</dbReference>
<dbReference type="Pfam" id="PF01936">
    <property type="entry name" value="NYN"/>
    <property type="match status" value="1"/>
</dbReference>